<dbReference type="InterPro" id="IPR032460">
    <property type="entry name" value="Symplekin/Pta1_N"/>
</dbReference>
<sequence>MATEDGGGMAEGFEASVEGRDALPEIGVAVARDSLRAIELLKDLGSKVSEELTVLMPNLLTTLRHPDLFVVKQSISSGTALFGAVLEEIALQLHGSGKIEHWLEELWSWMVRFKDSVSAILMEPGSIGIKMPALKFIEACILYFTPCEDNGVSSTEGKFMRFNVSHLSSNNSILNPAVLETEADRALDFLLDVLLSANTFCGSFVIAVINILATIVKRRPLRYKVILSALISLNPNFESQKGGHASSIRYSLRTAFVGFLRCNHPFFTESKEKIIRALHAIIPGESVDQIVRQVERMSRTMDRVSHEIRSNKGESPAVQDFQIGDQIRSKISRLPSDAPFEELPSKRIRFEVPSNMAQSTQMTSALPDDNDDGNGDYSSSTSLVDGDSSAAAKMISMIGALLAEGKRGAESLELLVSNIHADLMADIVIETMKHLPKNLMVVSVWHNNAPLNEEIPSSSFSSQVVPTTTSVSVPIPSLSPELASNAVGANGVGTPDTSPVSNLAAEVRRDPRRDPRRLDPRRPGPVGSLHSAPLNSESSSDVQPGPSQDSSKAVPTAEAIIAEQSSMPLASKTEVEPFEIPDTKGMGKMQSLETSEDQDMALEQTSDVHTPASSTSEQAVEEQLAASTPSDVTANDDVNLPESDEFVSADINSLGPEENFHNLIAHPPLFELIDEQKTNLHRLAVTRIIEDYKKIHVTGSSQACLPLLARLIAHTGVDEDILKFLEEHIVLDYPHHKGHELAMHVLYYLQAIVISKADNCSSAASSYEKFLLGIAKALLDSLPATDKSFSKLLVEAPILPDSSLKLLEGLCHSNCNEHRLEETLDGDRVTQGLVATWSLILGRPSYREACLDIALKCAVHPQEEVRAKAIRLVANKLYLLNYASDSIEQFAMRMLLFVVEQQNFEEDINAQNSSDQQTEDTLVGGPRPSEPASSESENNKDNQASEMKVPALSLSQAQQKTSLFFALCSKKPSLLQFVFDIYGRAPKAVKQSIHQHIPFIVKNLSTYSELLKLISDPSEGSKNLIVLVLETLTEEATPSSELIAAVKHLYETKLKDAVILIPMLSSFSKDEVLPIFPRLVDLPLEKFQAALARILQELGLELLRLAGSILLLHLELQLEVPDGDGFGSLDVGHLGQTKPLRLLHGELCIGGRNLRLSLGLEQPNFGQDLDLRINLGSILPCPIVALLGAYLALHSCFHDVDLGLVGCLLLHLLAEGSAHTGPALTPAEVLIAIHNINPQRDGVALKKASEAISLFIYYSRMLLLLRLNLFFDWILFCLQITDACTACFEQRIVFTQHVIAKSLNHLVEQVPLPLLFMRTVIQAIDAFPPLVDFVMSILSKLVTQQIWKMPKLWVGFLKCAAQTQPRSFNVLLQLPSPHLESALNRHPQLRTPLSAYANQPNLRTSLPRQTLKLLGLLDETQDDTRSSVPTTLQAPETKSSIHGTALT</sequence>
<evidence type="ECO:0000313" key="5">
    <source>
        <dbReference type="EMBL" id="KAG6523792.1"/>
    </source>
</evidence>
<evidence type="ECO:0000259" key="4">
    <source>
        <dbReference type="Pfam" id="PF12295"/>
    </source>
</evidence>
<feature type="compositionally biased region" description="Polar residues" evidence="1">
    <location>
        <begin position="1426"/>
        <end position="1447"/>
    </location>
</feature>
<feature type="domain" description="Symplekin C-terminal" evidence="4">
    <location>
        <begin position="1279"/>
        <end position="1384"/>
    </location>
</feature>
<feature type="region of interest" description="Disordered" evidence="1">
    <location>
        <begin position="353"/>
        <end position="385"/>
    </location>
</feature>
<dbReference type="Proteomes" id="UP000734854">
    <property type="component" value="Unassembled WGS sequence"/>
</dbReference>
<feature type="compositionally biased region" description="Polar residues" evidence="1">
    <location>
        <begin position="533"/>
        <end position="553"/>
    </location>
</feature>
<feature type="compositionally biased region" description="Low complexity" evidence="1">
    <location>
        <begin position="375"/>
        <end position="385"/>
    </location>
</feature>
<feature type="compositionally biased region" description="Low complexity" evidence="1">
    <location>
        <begin position="926"/>
        <end position="936"/>
    </location>
</feature>
<keyword evidence="2" id="KW-0812">Transmembrane</keyword>
<name>A0A8J5HZT5_ZINOF</name>
<evidence type="ECO:0008006" key="7">
    <source>
        <dbReference type="Google" id="ProtNLM"/>
    </source>
</evidence>
<gene>
    <name evidence="5" type="ORF">ZIOFF_013679</name>
</gene>
<feature type="compositionally biased region" description="Basic and acidic residues" evidence="1">
    <location>
        <begin position="506"/>
        <end position="522"/>
    </location>
</feature>
<feature type="transmembrane region" description="Helical" evidence="2">
    <location>
        <begin position="193"/>
        <end position="216"/>
    </location>
</feature>
<dbReference type="Pfam" id="PF11935">
    <property type="entry name" value="SYMPK_PTA1_N"/>
    <property type="match status" value="1"/>
</dbReference>
<dbReference type="PANTHER" id="PTHR47184">
    <property type="entry name" value="PHOSPHATIDYLINOSITOL 3-AND 4-KINASE FAMILY PROTEIN-RELATED"/>
    <property type="match status" value="1"/>
</dbReference>
<feature type="domain" description="Symplekin/Pta1 N-terminal" evidence="3">
    <location>
        <begin position="69"/>
        <end position="275"/>
    </location>
</feature>
<feature type="compositionally biased region" description="Polar residues" evidence="1">
    <location>
        <begin position="603"/>
        <end position="618"/>
    </location>
</feature>
<dbReference type="InterPro" id="IPR022075">
    <property type="entry name" value="Symplekin_C"/>
</dbReference>
<feature type="compositionally biased region" description="Polar residues" evidence="1">
    <location>
        <begin position="355"/>
        <end position="364"/>
    </location>
</feature>
<feature type="compositionally biased region" description="Polar residues" evidence="1">
    <location>
        <begin position="909"/>
        <end position="920"/>
    </location>
</feature>
<protein>
    <recommendedName>
        <fullName evidence="7">Symplekin</fullName>
    </recommendedName>
</protein>
<proteinExistence type="predicted"/>
<evidence type="ECO:0000313" key="6">
    <source>
        <dbReference type="Proteomes" id="UP000734854"/>
    </source>
</evidence>
<organism evidence="5 6">
    <name type="scientific">Zingiber officinale</name>
    <name type="common">Ginger</name>
    <name type="synonym">Amomum zingiber</name>
    <dbReference type="NCBI Taxonomy" id="94328"/>
    <lineage>
        <taxon>Eukaryota</taxon>
        <taxon>Viridiplantae</taxon>
        <taxon>Streptophyta</taxon>
        <taxon>Embryophyta</taxon>
        <taxon>Tracheophyta</taxon>
        <taxon>Spermatophyta</taxon>
        <taxon>Magnoliopsida</taxon>
        <taxon>Liliopsida</taxon>
        <taxon>Zingiberales</taxon>
        <taxon>Zingiberaceae</taxon>
        <taxon>Zingiber</taxon>
    </lineage>
</organism>
<feature type="region of interest" description="Disordered" evidence="1">
    <location>
        <begin position="1422"/>
        <end position="1447"/>
    </location>
</feature>
<evidence type="ECO:0000256" key="2">
    <source>
        <dbReference type="SAM" id="Phobius"/>
    </source>
</evidence>
<feature type="region of interest" description="Disordered" evidence="1">
    <location>
        <begin position="908"/>
        <end position="951"/>
    </location>
</feature>
<dbReference type="PANTHER" id="PTHR47184:SF3">
    <property type="entry name" value="PHOSPHATIDYLINOSITOL 3-AND 4-KINASE FAMILY PROTEIN-RELATED"/>
    <property type="match status" value="1"/>
</dbReference>
<reference evidence="5 6" key="1">
    <citation type="submission" date="2020-08" db="EMBL/GenBank/DDBJ databases">
        <title>Plant Genome Project.</title>
        <authorList>
            <person name="Zhang R.-G."/>
        </authorList>
    </citation>
    <scope>NUCLEOTIDE SEQUENCE [LARGE SCALE GENOMIC DNA]</scope>
    <source>
        <tissue evidence="5">Rhizome</tissue>
    </source>
</reference>
<feature type="region of interest" description="Disordered" evidence="1">
    <location>
        <begin position="486"/>
        <end position="639"/>
    </location>
</feature>
<dbReference type="Pfam" id="PF12295">
    <property type="entry name" value="Symplekin_C"/>
    <property type="match status" value="1"/>
</dbReference>
<keyword evidence="6" id="KW-1185">Reference proteome</keyword>
<evidence type="ECO:0000259" key="3">
    <source>
        <dbReference type="Pfam" id="PF11935"/>
    </source>
</evidence>
<dbReference type="EMBL" id="JACMSC010000004">
    <property type="protein sequence ID" value="KAG6523792.1"/>
    <property type="molecule type" value="Genomic_DNA"/>
</dbReference>
<keyword evidence="2" id="KW-0472">Membrane</keyword>
<comment type="caution">
    <text evidence="5">The sequence shown here is derived from an EMBL/GenBank/DDBJ whole genome shotgun (WGS) entry which is preliminary data.</text>
</comment>
<evidence type="ECO:0000256" key="1">
    <source>
        <dbReference type="SAM" id="MobiDB-lite"/>
    </source>
</evidence>
<dbReference type="InterPro" id="IPR011989">
    <property type="entry name" value="ARM-like"/>
</dbReference>
<keyword evidence="2" id="KW-1133">Transmembrane helix</keyword>
<accession>A0A8J5HZT5</accession>
<dbReference type="Gene3D" id="1.25.10.10">
    <property type="entry name" value="Leucine-rich Repeat Variant"/>
    <property type="match status" value="1"/>
</dbReference>